<organism evidence="4 5">
    <name type="scientific">Mytilus galloprovincialis</name>
    <name type="common">Mediterranean mussel</name>
    <dbReference type="NCBI Taxonomy" id="29158"/>
    <lineage>
        <taxon>Eukaryota</taxon>
        <taxon>Metazoa</taxon>
        <taxon>Spiralia</taxon>
        <taxon>Lophotrochozoa</taxon>
        <taxon>Mollusca</taxon>
        <taxon>Bivalvia</taxon>
        <taxon>Autobranchia</taxon>
        <taxon>Pteriomorphia</taxon>
        <taxon>Mytilida</taxon>
        <taxon>Mytiloidea</taxon>
        <taxon>Mytilidae</taxon>
        <taxon>Mytilinae</taxon>
        <taxon>Mytilus</taxon>
    </lineage>
</organism>
<dbReference type="PRINTS" id="PR00007">
    <property type="entry name" value="COMPLEMNTC1Q"/>
</dbReference>
<sequence>VQKMRRQTPDRTVTALYAYLSKAEIGPGHNHIIVFDHVETNTGNGYNQHSGTFMAPGEGFYAFSYTIVIDRGNTLPVEITKNNQIIGSTATDSRSDNPYFSASNTIVVHLNKRDSCFCTNFIQSVIHCE</sequence>
<feature type="domain" description="C1q" evidence="3">
    <location>
        <begin position="9"/>
        <end position="129"/>
    </location>
</feature>
<name>A0A8B6EGC1_MYTGA</name>
<dbReference type="InterPro" id="IPR050392">
    <property type="entry name" value="Collagen/C1q_domain"/>
</dbReference>
<evidence type="ECO:0000256" key="2">
    <source>
        <dbReference type="ARBA" id="ARBA00022525"/>
    </source>
</evidence>
<dbReference type="Gene3D" id="2.60.120.40">
    <property type="match status" value="1"/>
</dbReference>
<keyword evidence="5" id="KW-1185">Reference proteome</keyword>
<dbReference type="SMART" id="SM00110">
    <property type="entry name" value="C1Q"/>
    <property type="match status" value="1"/>
</dbReference>
<comment type="subcellular location">
    <subcellularLocation>
        <location evidence="1">Secreted</location>
    </subcellularLocation>
</comment>
<dbReference type="Pfam" id="PF00386">
    <property type="entry name" value="C1q"/>
    <property type="match status" value="1"/>
</dbReference>
<evidence type="ECO:0000313" key="5">
    <source>
        <dbReference type="Proteomes" id="UP000596742"/>
    </source>
</evidence>
<dbReference type="EMBL" id="UYJE01005071">
    <property type="protein sequence ID" value="VDI33747.1"/>
    <property type="molecule type" value="Genomic_DNA"/>
</dbReference>
<keyword evidence="2" id="KW-0964">Secreted</keyword>
<dbReference type="InterPro" id="IPR008983">
    <property type="entry name" value="Tumour_necrosis_fac-like_dom"/>
</dbReference>
<dbReference type="InterPro" id="IPR001073">
    <property type="entry name" value="C1q_dom"/>
</dbReference>
<dbReference type="PANTHER" id="PTHR15427:SF33">
    <property type="entry name" value="COLLAGEN IV NC1 DOMAIN-CONTAINING PROTEIN"/>
    <property type="match status" value="1"/>
</dbReference>
<dbReference type="GO" id="GO:0005581">
    <property type="term" value="C:collagen trimer"/>
    <property type="evidence" value="ECO:0007669"/>
    <property type="project" value="UniProtKB-KW"/>
</dbReference>
<accession>A0A8B6EGC1</accession>
<feature type="non-terminal residue" evidence="4">
    <location>
        <position position="1"/>
    </location>
</feature>
<dbReference type="AlphaFoldDB" id="A0A8B6EGC1"/>
<proteinExistence type="predicted"/>
<evidence type="ECO:0000259" key="3">
    <source>
        <dbReference type="PROSITE" id="PS50871"/>
    </source>
</evidence>
<evidence type="ECO:0000256" key="1">
    <source>
        <dbReference type="ARBA" id="ARBA00004613"/>
    </source>
</evidence>
<dbReference type="OrthoDB" id="6151356at2759"/>
<dbReference type="SUPFAM" id="SSF49842">
    <property type="entry name" value="TNF-like"/>
    <property type="match status" value="1"/>
</dbReference>
<gene>
    <name evidence="4" type="ORF">MGAL_10B037360</name>
</gene>
<evidence type="ECO:0000313" key="4">
    <source>
        <dbReference type="EMBL" id="VDI33747.1"/>
    </source>
</evidence>
<comment type="caution">
    <text evidence="4">The sequence shown here is derived from an EMBL/GenBank/DDBJ whole genome shotgun (WGS) entry which is preliminary data.</text>
</comment>
<dbReference type="PROSITE" id="PS50871">
    <property type="entry name" value="C1Q"/>
    <property type="match status" value="1"/>
</dbReference>
<reference evidence="4" key="1">
    <citation type="submission" date="2018-11" db="EMBL/GenBank/DDBJ databases">
        <authorList>
            <person name="Alioto T."/>
            <person name="Alioto T."/>
        </authorList>
    </citation>
    <scope>NUCLEOTIDE SEQUENCE</scope>
</reference>
<dbReference type="PANTHER" id="PTHR15427">
    <property type="entry name" value="EMILIN ELASTIN MICROFIBRIL INTERFACE-LOCATED PROTEIN ELASTIN MICROFIBRIL INTERFACER"/>
    <property type="match status" value="1"/>
</dbReference>
<dbReference type="Proteomes" id="UP000596742">
    <property type="component" value="Unassembled WGS sequence"/>
</dbReference>
<protein>
    <recommendedName>
        <fullName evidence="3">C1q domain-containing protein</fullName>
    </recommendedName>
</protein>